<evidence type="ECO:0000259" key="4">
    <source>
        <dbReference type="SMART" id="SM00199"/>
    </source>
</evidence>
<dbReference type="Gene3D" id="2.40.50.40">
    <property type="match status" value="1"/>
</dbReference>
<dbReference type="AlphaFoldDB" id="A0A6J1V2S1"/>
<gene>
    <name evidence="6" type="primary">LOC113421406</name>
</gene>
<keyword evidence="3" id="KW-0732">Signal</keyword>
<dbReference type="SMART" id="SM00199">
    <property type="entry name" value="SCY"/>
    <property type="match status" value="1"/>
</dbReference>
<dbReference type="InterPro" id="IPR001811">
    <property type="entry name" value="Chemokine_IL8-like_dom"/>
</dbReference>
<dbReference type="PRINTS" id="PR01731">
    <property type="entry name" value="LYMPHOTACTIN"/>
</dbReference>
<evidence type="ECO:0000313" key="5">
    <source>
        <dbReference type="Proteomes" id="UP000504612"/>
    </source>
</evidence>
<evidence type="ECO:0000256" key="3">
    <source>
        <dbReference type="SAM" id="SignalP"/>
    </source>
</evidence>
<comment type="similarity">
    <text evidence="1">Belongs to the intercrine gamma family.</text>
</comment>
<dbReference type="GO" id="GO:0006955">
    <property type="term" value="P:immune response"/>
    <property type="evidence" value="ECO:0007669"/>
    <property type="project" value="InterPro"/>
</dbReference>
<dbReference type="GO" id="GO:0005615">
    <property type="term" value="C:extracellular space"/>
    <property type="evidence" value="ECO:0007669"/>
    <property type="project" value="UniProtKB-KW"/>
</dbReference>
<dbReference type="InterPro" id="IPR036048">
    <property type="entry name" value="Interleukin_8-like_sf"/>
</dbReference>
<feature type="chain" id="PRO_5026947101" evidence="3">
    <location>
        <begin position="17"/>
        <end position="113"/>
    </location>
</feature>
<dbReference type="KEGG" id="nss:113421406"/>
<feature type="signal peptide" evidence="3">
    <location>
        <begin position="1"/>
        <end position="16"/>
    </location>
</feature>
<dbReference type="GO" id="GO:0008009">
    <property type="term" value="F:chemokine activity"/>
    <property type="evidence" value="ECO:0007669"/>
    <property type="project" value="InterPro"/>
</dbReference>
<dbReference type="InterPro" id="IPR008105">
    <property type="entry name" value="Chemokine_XCL1/XCL2"/>
</dbReference>
<sequence>MRLYLAIILAISFLENFEVHIIRGTLGTQALAHSSCVSLRTKEIGIRRLSDYEIHQHPQKVVILIAKNRVKVCVPHDAAWVKKVIRNLDKRKQKTRDLINIHRSNNVTNRTTI</sequence>
<evidence type="ECO:0000256" key="1">
    <source>
        <dbReference type="ARBA" id="ARBA00006894"/>
    </source>
</evidence>
<accession>A0A6J1V2S1</accession>
<dbReference type="Pfam" id="PF00048">
    <property type="entry name" value="IL8"/>
    <property type="match status" value="1"/>
</dbReference>
<proteinExistence type="inferred from homology"/>
<dbReference type="GeneID" id="113421406"/>
<organism evidence="5 6">
    <name type="scientific">Notechis scutatus</name>
    <name type="common">mainland tiger snake</name>
    <dbReference type="NCBI Taxonomy" id="8663"/>
    <lineage>
        <taxon>Eukaryota</taxon>
        <taxon>Metazoa</taxon>
        <taxon>Chordata</taxon>
        <taxon>Craniata</taxon>
        <taxon>Vertebrata</taxon>
        <taxon>Euteleostomi</taxon>
        <taxon>Lepidosauria</taxon>
        <taxon>Squamata</taxon>
        <taxon>Bifurcata</taxon>
        <taxon>Unidentata</taxon>
        <taxon>Episquamata</taxon>
        <taxon>Toxicofera</taxon>
        <taxon>Serpentes</taxon>
        <taxon>Colubroidea</taxon>
        <taxon>Elapidae</taxon>
        <taxon>Hydrophiinae</taxon>
        <taxon>Notechis</taxon>
    </lineage>
</organism>
<keyword evidence="2" id="KW-0202">Cytokine</keyword>
<dbReference type="SUPFAM" id="SSF54117">
    <property type="entry name" value="Interleukin 8-like chemokines"/>
    <property type="match status" value="1"/>
</dbReference>
<keyword evidence="5" id="KW-1185">Reference proteome</keyword>
<name>A0A6J1V2S1_9SAUR</name>
<evidence type="ECO:0000313" key="6">
    <source>
        <dbReference type="RefSeq" id="XP_026537556.1"/>
    </source>
</evidence>
<feature type="domain" description="Chemokine interleukin-8-like" evidence="4">
    <location>
        <begin position="32"/>
        <end position="88"/>
    </location>
</feature>
<protein>
    <submittedName>
        <fullName evidence="6">Cytokine SCM-1 beta-like</fullName>
    </submittedName>
</protein>
<evidence type="ECO:0000256" key="2">
    <source>
        <dbReference type="ARBA" id="ARBA00022514"/>
    </source>
</evidence>
<dbReference type="RefSeq" id="XP_026537556.1">
    <property type="nucleotide sequence ID" value="XM_026681771.1"/>
</dbReference>
<dbReference type="Proteomes" id="UP000504612">
    <property type="component" value="Unplaced"/>
</dbReference>
<reference evidence="6" key="1">
    <citation type="submission" date="2025-08" db="UniProtKB">
        <authorList>
            <consortium name="RefSeq"/>
        </authorList>
    </citation>
    <scope>IDENTIFICATION</scope>
</reference>